<comment type="similarity">
    <text evidence="1">Belongs to the enoyl-CoA hydratase/isomerase family.</text>
</comment>
<dbReference type="NCBIfam" id="NF004635">
    <property type="entry name" value="PRK05981.1"/>
    <property type="match status" value="1"/>
</dbReference>
<name>A0YAJ8_9GAMM</name>
<gene>
    <name evidence="2" type="ORF">GP2143_17891</name>
</gene>
<protein>
    <submittedName>
        <fullName evidence="2">Enoyl-CoA hydratase</fullName>
        <ecNumber evidence="2">4.2.1.17</ecNumber>
    </submittedName>
</protein>
<dbReference type="InterPro" id="IPR001753">
    <property type="entry name" value="Enoyl-CoA_hydra/iso"/>
</dbReference>
<sequence>MSFERISLEITDDNVAVLTFKHPEALNAIGMQMLKEISIALKQVAAMKARCLLITGSGRAFCSGANLTDRTADSLKEPMPEGVIAESDMGEGLEKFYHPILLTIKELDMPVVSAVNGVAAGVGTSFAMIADITLAAKSAYFLQAFARIGLVPDGGSTFMLPRLVGWGRAMELALLAEKLPAEKAFEWGLVNRLTEDDAIMEDAMEIAVRLAKGPKSVTLIRKAMWDSLNNSFEQQIHLERKYQKEAGRTKDHKEGVTAFLEKRNANFIGE</sequence>
<dbReference type="SUPFAM" id="SSF52096">
    <property type="entry name" value="ClpP/crotonase"/>
    <property type="match status" value="1"/>
</dbReference>
<keyword evidence="2" id="KW-0456">Lyase</keyword>
<dbReference type="Proteomes" id="UP000004931">
    <property type="component" value="Unassembled WGS sequence"/>
</dbReference>
<evidence type="ECO:0000256" key="1">
    <source>
        <dbReference type="ARBA" id="ARBA00005254"/>
    </source>
</evidence>
<organism evidence="2 3">
    <name type="scientific">marine gamma proteobacterium HTCC2143</name>
    <dbReference type="NCBI Taxonomy" id="247633"/>
    <lineage>
        <taxon>Bacteria</taxon>
        <taxon>Pseudomonadati</taxon>
        <taxon>Pseudomonadota</taxon>
        <taxon>Gammaproteobacteria</taxon>
        <taxon>Cellvibrionales</taxon>
        <taxon>Spongiibacteraceae</taxon>
        <taxon>BD1-7 clade</taxon>
    </lineage>
</organism>
<dbReference type="eggNOG" id="COG1024">
    <property type="taxonomic scope" value="Bacteria"/>
</dbReference>
<dbReference type="CDD" id="cd06558">
    <property type="entry name" value="crotonase-like"/>
    <property type="match status" value="1"/>
</dbReference>
<accession>A0YAJ8</accession>
<evidence type="ECO:0000313" key="2">
    <source>
        <dbReference type="EMBL" id="EAW33152.1"/>
    </source>
</evidence>
<dbReference type="PANTHER" id="PTHR43459">
    <property type="entry name" value="ENOYL-COA HYDRATASE"/>
    <property type="match status" value="1"/>
</dbReference>
<dbReference type="InterPro" id="IPR029045">
    <property type="entry name" value="ClpP/crotonase-like_dom_sf"/>
</dbReference>
<comment type="caution">
    <text evidence="2">The sequence shown here is derived from an EMBL/GenBank/DDBJ whole genome shotgun (WGS) entry which is preliminary data.</text>
</comment>
<dbReference type="Gene3D" id="3.90.226.10">
    <property type="entry name" value="2-enoyl-CoA Hydratase, Chain A, domain 1"/>
    <property type="match status" value="1"/>
</dbReference>
<dbReference type="STRING" id="247633.GP2143_17891"/>
<reference evidence="2 3" key="1">
    <citation type="journal article" date="2010" name="J. Bacteriol.">
        <title>Genome sequence of the oligotrophic marine Gammaproteobacterium HTCC2143, isolated from the Oregon Coast.</title>
        <authorList>
            <person name="Oh H.M."/>
            <person name="Kang I."/>
            <person name="Ferriera S."/>
            <person name="Giovannoni S.J."/>
            <person name="Cho J.C."/>
        </authorList>
    </citation>
    <scope>NUCLEOTIDE SEQUENCE [LARGE SCALE GENOMIC DNA]</scope>
    <source>
        <strain evidence="2 3">HTCC2143</strain>
    </source>
</reference>
<dbReference type="OrthoDB" id="9807606at2"/>
<evidence type="ECO:0000313" key="3">
    <source>
        <dbReference type="Proteomes" id="UP000004931"/>
    </source>
</evidence>
<dbReference type="EC" id="4.2.1.17" evidence="2"/>
<dbReference type="EMBL" id="AAVT01000001">
    <property type="protein sequence ID" value="EAW33152.1"/>
    <property type="molecule type" value="Genomic_DNA"/>
</dbReference>
<dbReference type="GO" id="GO:0004300">
    <property type="term" value="F:enoyl-CoA hydratase activity"/>
    <property type="evidence" value="ECO:0007669"/>
    <property type="project" value="UniProtKB-EC"/>
</dbReference>
<proteinExistence type="inferred from homology"/>
<dbReference type="Gene3D" id="1.10.12.10">
    <property type="entry name" value="Lyase 2-enoyl-coa Hydratase, Chain A, domain 2"/>
    <property type="match status" value="1"/>
</dbReference>
<dbReference type="AlphaFoldDB" id="A0YAJ8"/>
<keyword evidence="3" id="KW-1185">Reference proteome</keyword>
<dbReference type="InterPro" id="IPR014748">
    <property type="entry name" value="Enoyl-CoA_hydra_C"/>
</dbReference>
<dbReference type="Pfam" id="PF00378">
    <property type="entry name" value="ECH_1"/>
    <property type="match status" value="1"/>
</dbReference>
<dbReference type="PANTHER" id="PTHR43459:SF1">
    <property type="entry name" value="EG:BACN32G11.4 PROTEIN"/>
    <property type="match status" value="1"/>
</dbReference>